<organism evidence="1 2">
    <name type="scientific">Photorhabdus aegyptia</name>
    <dbReference type="NCBI Taxonomy" id="2805098"/>
    <lineage>
        <taxon>Bacteria</taxon>
        <taxon>Pseudomonadati</taxon>
        <taxon>Pseudomonadota</taxon>
        <taxon>Gammaproteobacteria</taxon>
        <taxon>Enterobacterales</taxon>
        <taxon>Morganellaceae</taxon>
        <taxon>Photorhabdus</taxon>
    </lineage>
</organism>
<evidence type="ECO:0000313" key="2">
    <source>
        <dbReference type="Proteomes" id="UP000023464"/>
    </source>
</evidence>
<gene>
    <name evidence="1" type="ORF">BA1DRAFT_04365</name>
</gene>
<feature type="non-terminal residue" evidence="1">
    <location>
        <position position="33"/>
    </location>
</feature>
<sequence length="33" mass="3624">MTRKLIEYIDVAKAAQELVDAGKRPAVIAIRAL</sequence>
<accession>A0A022PCA0</accession>
<protein>
    <submittedName>
        <fullName evidence="1">Uncharacterized protein</fullName>
    </submittedName>
</protein>
<dbReference type="EMBL" id="JFGV01000112">
    <property type="protein sequence ID" value="EYU13159.1"/>
    <property type="molecule type" value="Genomic_DNA"/>
</dbReference>
<name>A0A022PCA0_9GAMM</name>
<dbReference type="AlphaFoldDB" id="A0A022PCA0"/>
<keyword evidence="2" id="KW-1185">Reference proteome</keyword>
<reference evidence="1 2" key="1">
    <citation type="submission" date="2014-03" db="EMBL/GenBank/DDBJ databases">
        <title>Draft Genome of Photorhabdus luminescens BA1, an Egyptian Isolate.</title>
        <authorList>
            <person name="Ghazal S."/>
            <person name="Hurst S.G.IV."/>
            <person name="Morris K."/>
            <person name="Thomas K."/>
            <person name="Tisa L.S."/>
        </authorList>
    </citation>
    <scope>NUCLEOTIDE SEQUENCE [LARGE SCALE GENOMIC DNA]</scope>
    <source>
        <strain evidence="1 2">BA1</strain>
    </source>
</reference>
<evidence type="ECO:0000313" key="1">
    <source>
        <dbReference type="EMBL" id="EYU13159.1"/>
    </source>
</evidence>
<dbReference type="Proteomes" id="UP000023464">
    <property type="component" value="Unassembled WGS sequence"/>
</dbReference>
<comment type="caution">
    <text evidence="1">The sequence shown here is derived from an EMBL/GenBank/DDBJ whole genome shotgun (WGS) entry which is preliminary data.</text>
</comment>
<proteinExistence type="predicted"/>